<dbReference type="InterPro" id="IPR039376">
    <property type="entry name" value="Ferritin_CCC1_N"/>
</dbReference>
<evidence type="ECO:0000256" key="2">
    <source>
        <dbReference type="ARBA" id="ARBA00022692"/>
    </source>
</evidence>
<dbReference type="Proteomes" id="UP000006875">
    <property type="component" value="Chromosome"/>
</dbReference>
<keyword evidence="4 5" id="KW-0472">Membrane</keyword>
<organism evidence="6 7">
    <name type="scientific">Ilyobacter polytropus (strain ATCC 51220 / DSM 2926 / LMG 16218 / CuHBu1)</name>
    <dbReference type="NCBI Taxonomy" id="572544"/>
    <lineage>
        <taxon>Bacteria</taxon>
        <taxon>Fusobacteriati</taxon>
        <taxon>Fusobacteriota</taxon>
        <taxon>Fusobacteriia</taxon>
        <taxon>Fusobacteriales</taxon>
        <taxon>Fusobacteriaceae</taxon>
        <taxon>Ilyobacter</taxon>
    </lineage>
</organism>
<protein>
    <recommendedName>
        <fullName evidence="8">Rubrerythrin diiron-binding domain-containing protein</fullName>
    </recommendedName>
</protein>
<feature type="transmembrane region" description="Helical" evidence="5">
    <location>
        <begin position="163"/>
        <end position="181"/>
    </location>
</feature>
<dbReference type="GO" id="GO:0030026">
    <property type="term" value="P:intracellular manganese ion homeostasis"/>
    <property type="evidence" value="ECO:0007669"/>
    <property type="project" value="InterPro"/>
</dbReference>
<evidence type="ECO:0000313" key="7">
    <source>
        <dbReference type="Proteomes" id="UP000006875"/>
    </source>
</evidence>
<dbReference type="Pfam" id="PF01988">
    <property type="entry name" value="VIT1"/>
    <property type="match status" value="1"/>
</dbReference>
<dbReference type="EMBL" id="CP002281">
    <property type="protein sequence ID" value="ADO82719.1"/>
    <property type="molecule type" value="Genomic_DNA"/>
</dbReference>
<keyword evidence="7" id="KW-1185">Reference proteome</keyword>
<keyword evidence="2 5" id="KW-0812">Transmembrane</keyword>
<reference evidence="6 7" key="1">
    <citation type="journal article" date="2010" name="Stand. Genomic Sci.">
        <title>Complete genome sequence of Ilyobacter polytropus type strain (CuHbu1).</title>
        <authorList>
            <person name="Sikorski J."/>
            <person name="Chertkov O."/>
            <person name="Lapidus A."/>
            <person name="Nolan M."/>
            <person name="Lucas S."/>
            <person name="Del Rio T.G."/>
            <person name="Tice H."/>
            <person name="Cheng J.F."/>
            <person name="Tapia R."/>
            <person name="Han C."/>
            <person name="Goodwin L."/>
            <person name="Pitluck S."/>
            <person name="Liolios K."/>
            <person name="Ivanova N."/>
            <person name="Mavromatis K."/>
            <person name="Mikhailova N."/>
            <person name="Pati A."/>
            <person name="Chen A."/>
            <person name="Palaniappan K."/>
            <person name="Land M."/>
            <person name="Hauser L."/>
            <person name="Chang Y.J."/>
            <person name="Jeffries C.D."/>
            <person name="Brambilla E."/>
            <person name="Yasawong M."/>
            <person name="Rohde M."/>
            <person name="Pukall R."/>
            <person name="Spring S."/>
            <person name="Goker M."/>
            <person name="Woyke T."/>
            <person name="Bristow J."/>
            <person name="Eisen J.A."/>
            <person name="Markowitz V."/>
            <person name="Hugenholtz P."/>
            <person name="Kyrpides N.C."/>
            <person name="Klenk H.P."/>
        </authorList>
    </citation>
    <scope>NUCLEOTIDE SEQUENCE [LARGE SCALE GENOMIC DNA]</scope>
    <source>
        <strain evidence="7">ATCC 51220 / DSM 2926 / LMG 16218 / CuHBu1</strain>
    </source>
</reference>
<dbReference type="SUPFAM" id="SSF47240">
    <property type="entry name" value="Ferritin-like"/>
    <property type="match status" value="1"/>
</dbReference>
<dbReference type="STRING" id="572544.Ilyop_0936"/>
<proteinExistence type="predicted"/>
<dbReference type="InterPro" id="IPR009078">
    <property type="entry name" value="Ferritin-like_SF"/>
</dbReference>
<sequence length="288" mass="32400">MEKDLIKILKKFQKDEITEHHTYMMLSKISGENNKETLIKLAESEFSHYEFFKQYTKCEVKPNCFRAKKNYFMAKYFGLTFGLKAMELGEQKAQKNYRGIMEKVPEVQKILEDEENHEIDVVDLLKEEKLVYVSSIILGLNDALIELTGALAGYTFALDDSKVIAMVGLITGIAASLSMGASEYLSSKAEKNSNKNHKRAAIYTGITYMITVFLLVAPFLSGATPYMALFLTLVTGISIIFVFNYYVAVATGSSFKKRFFEMTFLSLGIATLSFVVGIFIKNLLGIDS</sequence>
<evidence type="ECO:0000313" key="6">
    <source>
        <dbReference type="EMBL" id="ADO82719.1"/>
    </source>
</evidence>
<evidence type="ECO:0000256" key="3">
    <source>
        <dbReference type="ARBA" id="ARBA00022989"/>
    </source>
</evidence>
<accession>E3H8F2</accession>
<feature type="transmembrane region" description="Helical" evidence="5">
    <location>
        <begin position="201"/>
        <end position="220"/>
    </location>
</feature>
<dbReference type="InterPro" id="IPR008217">
    <property type="entry name" value="Ccc1_fam"/>
</dbReference>
<evidence type="ECO:0000256" key="4">
    <source>
        <dbReference type="ARBA" id="ARBA00023136"/>
    </source>
</evidence>
<dbReference type="AlphaFoldDB" id="E3H8F2"/>
<feature type="transmembrane region" description="Helical" evidence="5">
    <location>
        <begin position="259"/>
        <end position="280"/>
    </location>
</feature>
<dbReference type="GO" id="GO:0005384">
    <property type="term" value="F:manganese ion transmembrane transporter activity"/>
    <property type="evidence" value="ECO:0007669"/>
    <property type="project" value="InterPro"/>
</dbReference>
<evidence type="ECO:0000256" key="5">
    <source>
        <dbReference type="SAM" id="Phobius"/>
    </source>
</evidence>
<evidence type="ECO:0008006" key="8">
    <source>
        <dbReference type="Google" id="ProtNLM"/>
    </source>
</evidence>
<comment type="subcellular location">
    <subcellularLocation>
        <location evidence="1">Endomembrane system</location>
        <topology evidence="1">Multi-pass membrane protein</topology>
    </subcellularLocation>
</comment>
<dbReference type="CDD" id="cd02431">
    <property type="entry name" value="Ferritin_CCC1_C"/>
    <property type="match status" value="1"/>
</dbReference>
<keyword evidence="3 5" id="KW-1133">Transmembrane helix</keyword>
<dbReference type="HOGENOM" id="CLU_065373_1_0_0"/>
<dbReference type="GO" id="GO:0012505">
    <property type="term" value="C:endomembrane system"/>
    <property type="evidence" value="ECO:0007669"/>
    <property type="project" value="UniProtKB-SubCell"/>
</dbReference>
<dbReference type="RefSeq" id="WP_013387388.1">
    <property type="nucleotide sequence ID" value="NC_014632.1"/>
</dbReference>
<dbReference type="CDD" id="cd01044">
    <property type="entry name" value="Ferritin_CCC1_N"/>
    <property type="match status" value="1"/>
</dbReference>
<dbReference type="KEGG" id="ipo:Ilyop_0936"/>
<dbReference type="eggNOG" id="COG1814">
    <property type="taxonomic scope" value="Bacteria"/>
</dbReference>
<gene>
    <name evidence="6" type="ordered locus">Ilyop_0936</name>
</gene>
<name>E3H8F2_ILYPC</name>
<feature type="transmembrane region" description="Helical" evidence="5">
    <location>
        <begin position="226"/>
        <end position="247"/>
    </location>
</feature>
<dbReference type="OrthoDB" id="9781287at2"/>
<evidence type="ECO:0000256" key="1">
    <source>
        <dbReference type="ARBA" id="ARBA00004127"/>
    </source>
</evidence>